<dbReference type="RefSeq" id="WP_127151890.1">
    <property type="nucleotide sequence ID" value="NZ_CP029042.1"/>
</dbReference>
<dbReference type="InterPro" id="IPR058245">
    <property type="entry name" value="NreC/VraR/RcsB-like_REC"/>
</dbReference>
<gene>
    <name evidence="8" type="ORF">DDE74_19240</name>
</gene>
<feature type="domain" description="Response regulatory" evidence="7">
    <location>
        <begin position="4"/>
        <end position="120"/>
    </location>
</feature>
<organism evidence="8 9">
    <name type="scientific">Streptomyces lydicus</name>
    <dbReference type="NCBI Taxonomy" id="47763"/>
    <lineage>
        <taxon>Bacteria</taxon>
        <taxon>Bacillati</taxon>
        <taxon>Actinomycetota</taxon>
        <taxon>Actinomycetes</taxon>
        <taxon>Kitasatosporales</taxon>
        <taxon>Streptomycetaceae</taxon>
        <taxon>Streptomyces</taxon>
    </lineage>
</organism>
<dbReference type="PROSITE" id="PS50110">
    <property type="entry name" value="RESPONSE_REGULATORY"/>
    <property type="match status" value="1"/>
</dbReference>
<dbReference type="CDD" id="cd06170">
    <property type="entry name" value="LuxR_C_like"/>
    <property type="match status" value="1"/>
</dbReference>
<dbReference type="InterPro" id="IPR011006">
    <property type="entry name" value="CheY-like_superfamily"/>
</dbReference>
<evidence type="ECO:0000256" key="4">
    <source>
        <dbReference type="ARBA" id="ARBA00023163"/>
    </source>
</evidence>
<evidence type="ECO:0000259" key="7">
    <source>
        <dbReference type="PROSITE" id="PS50110"/>
    </source>
</evidence>
<keyword evidence="3 8" id="KW-0238">DNA-binding</keyword>
<dbReference type="PRINTS" id="PR00038">
    <property type="entry name" value="HTHLUXR"/>
</dbReference>
<protein>
    <submittedName>
        <fullName evidence="8">DNA-binding response regulator</fullName>
    </submittedName>
</protein>
<name>A0A3Q9K5R9_9ACTN</name>
<evidence type="ECO:0000256" key="2">
    <source>
        <dbReference type="ARBA" id="ARBA00023015"/>
    </source>
</evidence>
<dbReference type="PANTHER" id="PTHR43214:SF24">
    <property type="entry name" value="TRANSCRIPTIONAL REGULATORY PROTEIN NARL-RELATED"/>
    <property type="match status" value="1"/>
</dbReference>
<dbReference type="PROSITE" id="PS00622">
    <property type="entry name" value="HTH_LUXR_1"/>
    <property type="match status" value="1"/>
</dbReference>
<keyword evidence="4" id="KW-0804">Transcription</keyword>
<dbReference type="SMART" id="SM00448">
    <property type="entry name" value="REC"/>
    <property type="match status" value="1"/>
</dbReference>
<dbReference type="PANTHER" id="PTHR43214">
    <property type="entry name" value="TWO-COMPONENT RESPONSE REGULATOR"/>
    <property type="match status" value="1"/>
</dbReference>
<dbReference type="SUPFAM" id="SSF46894">
    <property type="entry name" value="C-terminal effector domain of the bipartite response regulators"/>
    <property type="match status" value="1"/>
</dbReference>
<keyword evidence="2" id="KW-0805">Transcription regulation</keyword>
<feature type="modified residue" description="4-aspartylphosphate" evidence="5">
    <location>
        <position position="55"/>
    </location>
</feature>
<evidence type="ECO:0000256" key="1">
    <source>
        <dbReference type="ARBA" id="ARBA00022553"/>
    </source>
</evidence>
<dbReference type="SMART" id="SM00421">
    <property type="entry name" value="HTH_LUXR"/>
    <property type="match status" value="1"/>
</dbReference>
<proteinExistence type="predicted"/>
<dbReference type="InterPro" id="IPR039420">
    <property type="entry name" value="WalR-like"/>
</dbReference>
<keyword evidence="1 5" id="KW-0597">Phosphoprotein</keyword>
<dbReference type="InterPro" id="IPR000792">
    <property type="entry name" value="Tscrpt_reg_LuxR_C"/>
</dbReference>
<dbReference type="InterPro" id="IPR016032">
    <property type="entry name" value="Sig_transdc_resp-reg_C-effctor"/>
</dbReference>
<evidence type="ECO:0000259" key="6">
    <source>
        <dbReference type="PROSITE" id="PS50043"/>
    </source>
</evidence>
<dbReference type="Pfam" id="PF00072">
    <property type="entry name" value="Response_reg"/>
    <property type="match status" value="1"/>
</dbReference>
<feature type="domain" description="HTH luxR-type" evidence="6">
    <location>
        <begin position="149"/>
        <end position="214"/>
    </location>
</feature>
<dbReference type="GO" id="GO:0000160">
    <property type="term" value="P:phosphorelay signal transduction system"/>
    <property type="evidence" value="ECO:0007669"/>
    <property type="project" value="InterPro"/>
</dbReference>
<sequence>MSIRVLLADDEVLVRSGLSMILQADPGISMVAEAGNGVEAVHLARVHRPDVVLMDIRMPVMDGLAATVEIAKLPCSPKVVVLTTFDLDEYVHAALEAGAMGFLLKNIPPHDLTRAVRTVHEGNAMLSPSVTRRLISTFSTRGTLRATEARRRIAALTEREVEVLGLAGQGMSNAEIGGLLHMSESTVKTHMTRLLAKLECTNRVQAAILAYDAGLS</sequence>
<dbReference type="Proteomes" id="UP000275579">
    <property type="component" value="Chromosome"/>
</dbReference>
<dbReference type="InterPro" id="IPR001789">
    <property type="entry name" value="Sig_transdc_resp-reg_receiver"/>
</dbReference>
<dbReference type="CDD" id="cd17535">
    <property type="entry name" value="REC_NarL-like"/>
    <property type="match status" value="1"/>
</dbReference>
<evidence type="ECO:0000313" key="9">
    <source>
        <dbReference type="Proteomes" id="UP000275579"/>
    </source>
</evidence>
<evidence type="ECO:0000313" key="8">
    <source>
        <dbReference type="EMBL" id="AZS72811.1"/>
    </source>
</evidence>
<dbReference type="AlphaFoldDB" id="A0A3Q9K5R9"/>
<dbReference type="GO" id="GO:0006355">
    <property type="term" value="P:regulation of DNA-templated transcription"/>
    <property type="evidence" value="ECO:0007669"/>
    <property type="project" value="InterPro"/>
</dbReference>
<dbReference type="GO" id="GO:0003677">
    <property type="term" value="F:DNA binding"/>
    <property type="evidence" value="ECO:0007669"/>
    <property type="project" value="UniProtKB-KW"/>
</dbReference>
<dbReference type="Pfam" id="PF00196">
    <property type="entry name" value="GerE"/>
    <property type="match status" value="1"/>
</dbReference>
<evidence type="ECO:0000256" key="3">
    <source>
        <dbReference type="ARBA" id="ARBA00023125"/>
    </source>
</evidence>
<dbReference type="EMBL" id="CP029042">
    <property type="protein sequence ID" value="AZS72811.1"/>
    <property type="molecule type" value="Genomic_DNA"/>
</dbReference>
<dbReference type="SUPFAM" id="SSF52172">
    <property type="entry name" value="CheY-like"/>
    <property type="match status" value="1"/>
</dbReference>
<dbReference type="PROSITE" id="PS50043">
    <property type="entry name" value="HTH_LUXR_2"/>
    <property type="match status" value="1"/>
</dbReference>
<dbReference type="Gene3D" id="3.40.50.2300">
    <property type="match status" value="1"/>
</dbReference>
<reference evidence="8 9" key="1">
    <citation type="submission" date="2018-04" db="EMBL/GenBank/DDBJ databases">
        <title>Complete genome sequences of Streptomyces lydicus strain WYEC and characterization of antagonistic properties of biological control agents.</title>
        <authorList>
            <person name="Mariita R.M."/>
            <person name="Sello J.K."/>
        </authorList>
    </citation>
    <scope>NUCLEOTIDE SEQUENCE [LARGE SCALE GENOMIC DNA]</scope>
    <source>
        <strain evidence="8 9">WYEC 108</strain>
    </source>
</reference>
<evidence type="ECO:0000256" key="5">
    <source>
        <dbReference type="PROSITE-ProRule" id="PRU00169"/>
    </source>
</evidence>
<accession>A0A3Q9K5R9</accession>